<evidence type="ECO:0000313" key="2">
    <source>
        <dbReference type="Proteomes" id="UP000217311"/>
    </source>
</evidence>
<gene>
    <name evidence="1" type="ORF">CA606_09185</name>
</gene>
<sequence length="70" mass="8026">MASSWKLWNGCRGLSIVQSCCPQFHAGVDLRIFTSAAVRRIQNIRLALRMTRYQVVSLMPTTMQNLRLTE</sequence>
<dbReference type="AlphaFoldDB" id="A0A290MU77"/>
<accession>A0A290MU77</accession>
<proteinExistence type="predicted"/>
<protein>
    <submittedName>
        <fullName evidence="1">Uncharacterized protein</fullName>
    </submittedName>
</protein>
<evidence type="ECO:0000313" key="1">
    <source>
        <dbReference type="EMBL" id="ATC32507.1"/>
    </source>
</evidence>
<name>A0A290MU77_CAUVI</name>
<dbReference type="Proteomes" id="UP000217311">
    <property type="component" value="Chromosome"/>
</dbReference>
<organism evidence="1 2">
    <name type="scientific">Caulobacter vibrioides</name>
    <name type="common">Caulobacter crescentus</name>
    <dbReference type="NCBI Taxonomy" id="155892"/>
    <lineage>
        <taxon>Bacteria</taxon>
        <taxon>Pseudomonadati</taxon>
        <taxon>Pseudomonadota</taxon>
        <taxon>Alphaproteobacteria</taxon>
        <taxon>Caulobacterales</taxon>
        <taxon>Caulobacteraceae</taxon>
        <taxon>Caulobacter</taxon>
    </lineage>
</organism>
<dbReference type="EMBL" id="CP023315">
    <property type="protein sequence ID" value="ATC32507.1"/>
    <property type="molecule type" value="Genomic_DNA"/>
</dbReference>
<reference evidence="2" key="1">
    <citation type="submission" date="2017-09" db="EMBL/GenBank/DDBJ databases">
        <title>Genome evolution observed in wild isolates of Caulobacter crescentus.</title>
        <authorList>
            <person name="Ely B."/>
            <person name="Wilson K."/>
            <person name="Scott D."/>
        </authorList>
    </citation>
    <scope>NUCLEOTIDE SEQUENCE [LARGE SCALE GENOMIC DNA]</scope>
    <source>
        <strain evidence="2">CB13b1a</strain>
    </source>
</reference>